<proteinExistence type="predicted"/>
<reference evidence="2" key="1">
    <citation type="submission" date="2019-12" db="EMBL/GenBank/DDBJ databases">
        <title>An insight into the sialome of adult female Ixodes ricinus ticks feeding for 6 days.</title>
        <authorList>
            <person name="Perner J."/>
            <person name="Ribeiro J.M.C."/>
        </authorList>
    </citation>
    <scope>NUCLEOTIDE SEQUENCE</scope>
    <source>
        <strain evidence="2">Semi-engorged</strain>
        <tissue evidence="2">Salivary glands</tissue>
    </source>
</reference>
<organism evidence="2">
    <name type="scientific">Ixodes ricinus</name>
    <name type="common">Common tick</name>
    <name type="synonym">Acarus ricinus</name>
    <dbReference type="NCBI Taxonomy" id="34613"/>
    <lineage>
        <taxon>Eukaryota</taxon>
        <taxon>Metazoa</taxon>
        <taxon>Ecdysozoa</taxon>
        <taxon>Arthropoda</taxon>
        <taxon>Chelicerata</taxon>
        <taxon>Arachnida</taxon>
        <taxon>Acari</taxon>
        <taxon>Parasitiformes</taxon>
        <taxon>Ixodida</taxon>
        <taxon>Ixodoidea</taxon>
        <taxon>Ixodidae</taxon>
        <taxon>Ixodinae</taxon>
        <taxon>Ixodes</taxon>
    </lineage>
</organism>
<evidence type="ECO:0000256" key="1">
    <source>
        <dbReference type="SAM" id="SignalP"/>
    </source>
</evidence>
<name>A0A6B0V106_IXORI</name>
<dbReference type="AlphaFoldDB" id="A0A6B0V106"/>
<feature type="chain" id="PRO_5025571566" evidence="1">
    <location>
        <begin position="19"/>
        <end position="199"/>
    </location>
</feature>
<evidence type="ECO:0000313" key="2">
    <source>
        <dbReference type="EMBL" id="MXU95923.1"/>
    </source>
</evidence>
<keyword evidence="1" id="KW-0732">Signal</keyword>
<dbReference type="EMBL" id="GIFC01013840">
    <property type="protein sequence ID" value="MXU95923.1"/>
    <property type="molecule type" value="Transcribed_RNA"/>
</dbReference>
<feature type="signal peptide" evidence="1">
    <location>
        <begin position="1"/>
        <end position="18"/>
    </location>
</feature>
<sequence length="199" mass="21830">MQALAGILCLAFAAPCQQVFVTEPCKHWLQGSPHAIWKRVLVRRWRLAICQGSVKFAPRLGSVGALPVVWSTVRGRHVQEGGFHCPLHPWHIVTVAPKGIAVVALYLLDSVLRQSALSAECFTLGLLLLKKVTQRSPHPLVHMIDAVLFLDLDEAVDFCLSQRMKGPAVSIRENCGVPQSVLGQGSLKHGQCSLHFHPT</sequence>
<accession>A0A6B0V106</accession>
<protein>
    <submittedName>
        <fullName evidence="2">Putative secreted protein</fullName>
    </submittedName>
</protein>